<evidence type="ECO:0000259" key="3">
    <source>
        <dbReference type="Pfam" id="PF22725"/>
    </source>
</evidence>
<evidence type="ECO:0000259" key="2">
    <source>
        <dbReference type="Pfam" id="PF01408"/>
    </source>
</evidence>
<dbReference type="GO" id="GO:0000166">
    <property type="term" value="F:nucleotide binding"/>
    <property type="evidence" value="ECO:0007669"/>
    <property type="project" value="InterPro"/>
</dbReference>
<dbReference type="GO" id="GO:0016491">
    <property type="term" value="F:oxidoreductase activity"/>
    <property type="evidence" value="ECO:0007669"/>
    <property type="project" value="UniProtKB-KW"/>
</dbReference>
<dbReference type="RefSeq" id="WP_127768016.1">
    <property type="nucleotide sequence ID" value="NZ_SADE01000004.1"/>
</dbReference>
<sequence>MGEGSVLRIGVIGTGMISLFHFRGWADVEGVEVVAVCDTDRDKAAARAKEFGIDRVYTDVAEMFADGGIDAVDIAASVDAHAPVARAAADHGIHVMCQKPLTRTVREAEELIKEIGDRVRFMVHENYRFRPHYRLVRDWIEQGRIGEPRHAAMTVRCSGLVSLDGETPFLVDRQPYLTGFDRNIVFETMIHHLDIMRCTLGPLRVVSAVLGRLNTNLPGEDTATIVLQGEGGLVAVADGTLTAPGYQPLPADRYEVVGTTGTLVMDFDRIFLVGQEDQAEKVDLAGRYQECFTEAIRQFVDGIRTGAPFETDRLDNLETLRLMESVYTAAGIRV</sequence>
<feature type="domain" description="GFO/IDH/MocA-like oxidoreductase" evidence="3">
    <location>
        <begin position="133"/>
        <end position="263"/>
    </location>
</feature>
<dbReference type="SUPFAM" id="SSF51735">
    <property type="entry name" value="NAD(P)-binding Rossmann-fold domains"/>
    <property type="match status" value="1"/>
</dbReference>
<dbReference type="AlphaFoldDB" id="A0A437QHR2"/>
<keyword evidence="1" id="KW-0560">Oxidoreductase</keyword>
<dbReference type="SUPFAM" id="SSF55347">
    <property type="entry name" value="Glyceraldehyde-3-phosphate dehydrogenase-like, C-terminal domain"/>
    <property type="match status" value="1"/>
</dbReference>
<proteinExistence type="predicted"/>
<feature type="domain" description="Gfo/Idh/MocA-like oxidoreductase N-terminal" evidence="2">
    <location>
        <begin position="7"/>
        <end position="114"/>
    </location>
</feature>
<evidence type="ECO:0000256" key="1">
    <source>
        <dbReference type="ARBA" id="ARBA00023002"/>
    </source>
</evidence>
<dbReference type="Pfam" id="PF22725">
    <property type="entry name" value="GFO_IDH_MocA_C3"/>
    <property type="match status" value="1"/>
</dbReference>
<gene>
    <name evidence="4" type="ORF">EOI86_22945</name>
</gene>
<dbReference type="PANTHER" id="PTHR43818:SF11">
    <property type="entry name" value="BCDNA.GH03377"/>
    <property type="match status" value="1"/>
</dbReference>
<dbReference type="InterPro" id="IPR036291">
    <property type="entry name" value="NAD(P)-bd_dom_sf"/>
</dbReference>
<evidence type="ECO:0000313" key="4">
    <source>
        <dbReference type="EMBL" id="RVU33986.1"/>
    </source>
</evidence>
<dbReference type="InterPro" id="IPR000683">
    <property type="entry name" value="Gfo/Idh/MocA-like_OxRdtase_N"/>
</dbReference>
<dbReference type="Gene3D" id="3.40.50.720">
    <property type="entry name" value="NAD(P)-binding Rossmann-like Domain"/>
    <property type="match status" value="1"/>
</dbReference>
<dbReference type="Proteomes" id="UP000287447">
    <property type="component" value="Unassembled WGS sequence"/>
</dbReference>
<protein>
    <submittedName>
        <fullName evidence="4">Gfo/Idh/MocA family oxidoreductase</fullName>
    </submittedName>
</protein>
<evidence type="ECO:0000313" key="5">
    <source>
        <dbReference type="Proteomes" id="UP000287447"/>
    </source>
</evidence>
<organism evidence="4 5">
    <name type="scientific">Hwanghaeella grinnelliae</name>
    <dbReference type="NCBI Taxonomy" id="2500179"/>
    <lineage>
        <taxon>Bacteria</taxon>
        <taxon>Pseudomonadati</taxon>
        <taxon>Pseudomonadota</taxon>
        <taxon>Alphaproteobacteria</taxon>
        <taxon>Rhodospirillales</taxon>
        <taxon>Rhodospirillaceae</taxon>
        <taxon>Hwanghaeella</taxon>
    </lineage>
</organism>
<dbReference type="Gene3D" id="3.30.360.10">
    <property type="entry name" value="Dihydrodipicolinate Reductase, domain 2"/>
    <property type="match status" value="1"/>
</dbReference>
<dbReference type="Pfam" id="PF01408">
    <property type="entry name" value="GFO_IDH_MocA"/>
    <property type="match status" value="1"/>
</dbReference>
<keyword evidence="5" id="KW-1185">Reference proteome</keyword>
<accession>A0A437QHR2</accession>
<dbReference type="InterPro" id="IPR050463">
    <property type="entry name" value="Gfo/Idh/MocA_oxidrdct_glycsds"/>
</dbReference>
<comment type="caution">
    <text evidence="4">The sequence shown here is derived from an EMBL/GenBank/DDBJ whole genome shotgun (WGS) entry which is preliminary data.</text>
</comment>
<dbReference type="OrthoDB" id="9792935at2"/>
<name>A0A437QHR2_9PROT</name>
<dbReference type="EMBL" id="SADE01000004">
    <property type="protein sequence ID" value="RVU33986.1"/>
    <property type="molecule type" value="Genomic_DNA"/>
</dbReference>
<reference evidence="5" key="1">
    <citation type="submission" date="2019-01" db="EMBL/GenBank/DDBJ databases">
        <title>Gri0909 isolated from a small marine red alga.</title>
        <authorList>
            <person name="Kim J."/>
            <person name="Jeong S.E."/>
            <person name="Jeon C.O."/>
        </authorList>
    </citation>
    <scope>NUCLEOTIDE SEQUENCE [LARGE SCALE GENOMIC DNA]</scope>
    <source>
        <strain evidence="5">Gri0909</strain>
    </source>
</reference>
<dbReference type="InterPro" id="IPR055170">
    <property type="entry name" value="GFO_IDH_MocA-like_dom"/>
</dbReference>
<dbReference type="PANTHER" id="PTHR43818">
    <property type="entry name" value="BCDNA.GH03377"/>
    <property type="match status" value="1"/>
</dbReference>